<dbReference type="Proteomes" id="UP000181790">
    <property type="component" value="Unassembled WGS sequence"/>
</dbReference>
<keyword evidence="2" id="KW-1185">Reference proteome</keyword>
<reference evidence="1 2" key="1">
    <citation type="submission" date="2016-10" db="EMBL/GenBank/DDBJ databases">
        <title>Arsenicibacter rosenii gen. nov., sp. nov., an efficient arsenic-methylating bacterium isolated from an arsenic-contaminated paddy soil.</title>
        <authorList>
            <person name="Huang K."/>
        </authorList>
    </citation>
    <scope>NUCLEOTIDE SEQUENCE [LARGE SCALE GENOMIC DNA]</scope>
    <source>
        <strain evidence="1 2">SM-1</strain>
    </source>
</reference>
<dbReference type="AlphaFoldDB" id="A0A1S2VJ35"/>
<evidence type="ECO:0000313" key="1">
    <source>
        <dbReference type="EMBL" id="OIN58410.1"/>
    </source>
</evidence>
<sequence length="129" mass="14681">MTSEPDDITPFSGNDLQPYLQTPALLQALLKQLIKDFSMARVQLPVTCEEPYSFEGLKQVIADTLRAQAPHAAQLQNVFYRVDLTEKLVRKALHNHQGDTLPVIAALIIKRELQKVVIRHWYQQNDSST</sequence>
<dbReference type="RefSeq" id="WP_071504082.1">
    <property type="nucleotide sequence ID" value="NZ_MORL01000007.1"/>
</dbReference>
<comment type="caution">
    <text evidence="1">The sequence shown here is derived from an EMBL/GenBank/DDBJ whole genome shotgun (WGS) entry which is preliminary data.</text>
</comment>
<dbReference type="EMBL" id="MORL01000007">
    <property type="protein sequence ID" value="OIN58410.1"/>
    <property type="molecule type" value="Genomic_DNA"/>
</dbReference>
<protein>
    <submittedName>
        <fullName evidence="1">Uncharacterized protein</fullName>
    </submittedName>
</protein>
<name>A0A1S2VJ35_9BACT</name>
<dbReference type="OrthoDB" id="956776at2"/>
<gene>
    <name evidence="1" type="ORF">BLX24_15575</name>
</gene>
<organism evidence="1 2">
    <name type="scientific">Arsenicibacter rosenii</name>
    <dbReference type="NCBI Taxonomy" id="1750698"/>
    <lineage>
        <taxon>Bacteria</taxon>
        <taxon>Pseudomonadati</taxon>
        <taxon>Bacteroidota</taxon>
        <taxon>Cytophagia</taxon>
        <taxon>Cytophagales</taxon>
        <taxon>Spirosomataceae</taxon>
        <taxon>Arsenicibacter</taxon>
    </lineage>
</organism>
<evidence type="ECO:0000313" key="2">
    <source>
        <dbReference type="Proteomes" id="UP000181790"/>
    </source>
</evidence>
<proteinExistence type="predicted"/>
<accession>A0A1S2VJ35</accession>